<reference evidence="2" key="2">
    <citation type="submission" date="2018-05" db="EMBL/GenBank/DDBJ databases">
        <title>OpunRS2 (Oryza punctata Reference Sequence Version 2).</title>
        <authorList>
            <person name="Zhang J."/>
            <person name="Kudrna D."/>
            <person name="Lee S."/>
            <person name="Talag J."/>
            <person name="Welchert J."/>
            <person name="Wing R.A."/>
        </authorList>
    </citation>
    <scope>NUCLEOTIDE SEQUENCE [LARGE SCALE GENOMIC DNA]</scope>
</reference>
<sequence>MEVLSVGGARQLFGEMPSRLGGGIGDVLRVPVSHVLYPVTCEVLHQVYDIYGAEEVHMLVVHACWVEAVVWFWVSCDAERAQVATHGCNIYDGGCLLDVQHAQPCVRYGAETTRTKCSTFGPSGSTTKLVAASTLVTRGHVFPPTLASSTPSASCVVMMTSVLTVTQEAKDDMDHVEDKSEKTFHDLCVEIKDMINEMLESTHSSKVEPTLGNDFTGVTEASCIINDLIPIVLKASQEAKGDGDDMAMEDDYVENTTVEIKLYPVLSFSDEWRDHKEKASSDMYSTCCLGQDVGILFLNLAINQRESNFVNKVDLNPWPDPRLIQGNGSGVVNLLQPWPPPSRANCKGRATEVRGCPRFFKSFCGICYGWCIVCAILVRTCFKL</sequence>
<reference evidence="2" key="1">
    <citation type="submission" date="2015-04" db="UniProtKB">
        <authorList>
            <consortium name="EnsemblPlants"/>
        </authorList>
    </citation>
    <scope>IDENTIFICATION</scope>
</reference>
<accession>A0A0E0KMB1</accession>
<protein>
    <recommendedName>
        <fullName evidence="1">PTBP1-like RNA recognition motif 2 domain-containing protein</fullName>
    </recommendedName>
</protein>
<evidence type="ECO:0000313" key="3">
    <source>
        <dbReference type="Proteomes" id="UP000026962"/>
    </source>
</evidence>
<dbReference type="OMA" id="CKGRATE"/>
<dbReference type="InterPro" id="IPR021790">
    <property type="entry name" value="PTBP1-like_RRM2"/>
</dbReference>
<dbReference type="Gramene" id="OPUNC04G01120.1">
    <property type="protein sequence ID" value="OPUNC04G01120.1"/>
    <property type="gene ID" value="OPUNC04G01120"/>
</dbReference>
<dbReference type="Pfam" id="PF11835">
    <property type="entry name" value="RRM_8"/>
    <property type="match status" value="1"/>
</dbReference>
<dbReference type="STRING" id="4537.A0A0E0KMB1"/>
<dbReference type="EnsemblPlants" id="OPUNC04G01120.1">
    <property type="protein sequence ID" value="OPUNC04G01120.1"/>
    <property type="gene ID" value="OPUNC04G01120"/>
</dbReference>
<feature type="domain" description="PTBP1-like RNA recognition motif 2" evidence="1">
    <location>
        <begin position="16"/>
        <end position="104"/>
    </location>
</feature>
<keyword evidence="3" id="KW-1185">Reference proteome</keyword>
<dbReference type="CDD" id="cd12422">
    <property type="entry name" value="RRM2_PTBP1_hnRNPL_like"/>
    <property type="match status" value="1"/>
</dbReference>
<name>A0A0E0KMB1_ORYPU</name>
<proteinExistence type="predicted"/>
<evidence type="ECO:0000313" key="2">
    <source>
        <dbReference type="EnsemblPlants" id="OPUNC04G01120.1"/>
    </source>
</evidence>
<dbReference type="HOGENOM" id="CLU_011184_0_0_1"/>
<organism evidence="2">
    <name type="scientific">Oryza punctata</name>
    <name type="common">Red rice</name>
    <dbReference type="NCBI Taxonomy" id="4537"/>
    <lineage>
        <taxon>Eukaryota</taxon>
        <taxon>Viridiplantae</taxon>
        <taxon>Streptophyta</taxon>
        <taxon>Embryophyta</taxon>
        <taxon>Tracheophyta</taxon>
        <taxon>Spermatophyta</taxon>
        <taxon>Magnoliopsida</taxon>
        <taxon>Liliopsida</taxon>
        <taxon>Poales</taxon>
        <taxon>Poaceae</taxon>
        <taxon>BOP clade</taxon>
        <taxon>Oryzoideae</taxon>
        <taxon>Oryzeae</taxon>
        <taxon>Oryzinae</taxon>
        <taxon>Oryza</taxon>
    </lineage>
</organism>
<dbReference type="Gene3D" id="3.30.70.330">
    <property type="match status" value="1"/>
</dbReference>
<dbReference type="InterPro" id="IPR012677">
    <property type="entry name" value="Nucleotide-bd_a/b_plait_sf"/>
</dbReference>
<evidence type="ECO:0000259" key="1">
    <source>
        <dbReference type="Pfam" id="PF11835"/>
    </source>
</evidence>
<dbReference type="eggNOG" id="KOG1190">
    <property type="taxonomic scope" value="Eukaryota"/>
</dbReference>
<dbReference type="AlphaFoldDB" id="A0A0E0KMB1"/>
<dbReference type="Proteomes" id="UP000026962">
    <property type="component" value="Chromosome 4"/>
</dbReference>